<feature type="repeat" description="PPR" evidence="2">
    <location>
        <begin position="324"/>
        <end position="358"/>
    </location>
</feature>
<feature type="repeat" description="PPR" evidence="2">
    <location>
        <begin position="495"/>
        <end position="525"/>
    </location>
</feature>
<feature type="repeat" description="PPR" evidence="2">
    <location>
        <begin position="561"/>
        <end position="596"/>
    </location>
</feature>
<dbReference type="OMA" id="ITREACA"/>
<dbReference type="InterPro" id="IPR011990">
    <property type="entry name" value="TPR-like_helical_dom_sf"/>
</dbReference>
<name>A0A8T2V2D8_CERRI</name>
<dbReference type="FunFam" id="1.25.40.10:FF:000396">
    <property type="entry name" value="Pentatricopeptide repeat-containing protein At2g36730"/>
    <property type="match status" value="1"/>
</dbReference>
<dbReference type="Pfam" id="PF13041">
    <property type="entry name" value="PPR_2"/>
    <property type="match status" value="5"/>
</dbReference>
<dbReference type="EMBL" id="CM035409">
    <property type="protein sequence ID" value="KAH7440346.1"/>
    <property type="molecule type" value="Genomic_DNA"/>
</dbReference>
<dbReference type="Pfam" id="PF20431">
    <property type="entry name" value="E_motif"/>
    <property type="match status" value="1"/>
</dbReference>
<evidence type="ECO:0000256" key="1">
    <source>
        <dbReference type="ARBA" id="ARBA00022737"/>
    </source>
</evidence>
<keyword evidence="1" id="KW-0677">Repeat</keyword>
<feature type="repeat" description="PPR" evidence="2">
    <location>
        <begin position="122"/>
        <end position="156"/>
    </location>
</feature>
<evidence type="ECO:0000256" key="3">
    <source>
        <dbReference type="SAM" id="MobiDB-lite"/>
    </source>
</evidence>
<dbReference type="PANTHER" id="PTHR47926:SF533">
    <property type="entry name" value="DYW DOMAIN-CONTAINING PROTEIN"/>
    <property type="match status" value="1"/>
</dbReference>
<proteinExistence type="predicted"/>
<dbReference type="Proteomes" id="UP000825935">
    <property type="component" value="Chromosome 4"/>
</dbReference>
<sequence>MRAAAAALSHEGKRAKGARETSVLQQKRQLPDGRYSELLKLRSALRSLEFSAHPAKENTFTSLLELCSRVKSLPEAKRLHHHISRHGLDRNIFFANFIISMYGHCGSVPDARLMFDNMDKRNVVSWNAMISVYGKHGHGKRAVRLLKRMHEDGLQPQKSTFLTALNACTNADLLESLIALHKIIAKQGYKDDIVVSNALINAYGKCGNAMEARKVFHEMKQRDIITWNSIISASSRNGQLKKALKLFHQMKAHNFEPDRLTFLNMLSGCTSVEQLEIGKEIHELILKCGYESDVFVGTALITMFGKCRRINDAWEAFETMHSTSVVSWNAMITAYTECGCHREALQLFWKMPKAGLEPNNITFTAILDACAGPDYLEEGRSIHFYARKCRLWQDKFVRSALINMYGKCGSLEEAQHVFGRIDVIDLVSATAMMGACALLGHADEAFKVLLQMIREGIKPNQVTYIHLLSVCADLATAADGRVIHSGLVEAEFSLVVEVCNALINMYSKCGCVEDARRVFDSMKTFTVISWTAMLDAYALHGRGKEALEIFRRMQQDGGKPDGVTYVSLLTACSHAGLIREAREHFFSMYLNYGIKPNSSHYSCMIDMFARVGRLDEAEKFTKNAPVNVGIVEWMALLGACKNYGDLERAERAAEQVLMLDPSCRTAYIILSNIYSMAGRWDDVASLKKRMEQYDIV</sequence>
<dbReference type="InterPro" id="IPR002885">
    <property type="entry name" value="PPR_rpt"/>
</dbReference>
<evidence type="ECO:0008006" key="6">
    <source>
        <dbReference type="Google" id="ProtNLM"/>
    </source>
</evidence>
<evidence type="ECO:0000313" key="5">
    <source>
        <dbReference type="Proteomes" id="UP000825935"/>
    </source>
</evidence>
<dbReference type="PANTHER" id="PTHR47926">
    <property type="entry name" value="PENTATRICOPEPTIDE REPEAT-CONTAINING PROTEIN"/>
    <property type="match status" value="1"/>
</dbReference>
<dbReference type="Pfam" id="PF01535">
    <property type="entry name" value="PPR"/>
    <property type="match status" value="2"/>
</dbReference>
<dbReference type="FunFam" id="1.25.40.10:FF:000381">
    <property type="entry name" value="Pentatricopeptide repeat-containing protein"/>
    <property type="match status" value="1"/>
</dbReference>
<dbReference type="InterPro" id="IPR046848">
    <property type="entry name" value="E_motif"/>
</dbReference>
<dbReference type="AlphaFoldDB" id="A0A8T2V2D8"/>
<dbReference type="GO" id="GO:0003723">
    <property type="term" value="F:RNA binding"/>
    <property type="evidence" value="ECO:0007669"/>
    <property type="project" value="InterPro"/>
</dbReference>
<feature type="repeat" description="PPR" evidence="2">
    <location>
        <begin position="223"/>
        <end position="257"/>
    </location>
</feature>
<protein>
    <recommendedName>
        <fullName evidence="6">Pentatricopeptide repeat-containing protein</fullName>
    </recommendedName>
</protein>
<evidence type="ECO:0000256" key="2">
    <source>
        <dbReference type="PROSITE-ProRule" id="PRU00708"/>
    </source>
</evidence>
<dbReference type="NCBIfam" id="TIGR00756">
    <property type="entry name" value="PPR"/>
    <property type="match status" value="7"/>
</dbReference>
<dbReference type="Gene3D" id="1.25.40.10">
    <property type="entry name" value="Tetratricopeptide repeat domain"/>
    <property type="match status" value="5"/>
</dbReference>
<comment type="caution">
    <text evidence="4">The sequence shown here is derived from an EMBL/GenBank/DDBJ whole genome shotgun (WGS) entry which is preliminary data.</text>
</comment>
<dbReference type="OrthoDB" id="185373at2759"/>
<dbReference type="PROSITE" id="PS51375">
    <property type="entry name" value="PPR"/>
    <property type="match status" value="8"/>
</dbReference>
<keyword evidence="5" id="KW-1185">Reference proteome</keyword>
<dbReference type="FunFam" id="1.25.40.10:FF:000090">
    <property type="entry name" value="Pentatricopeptide repeat-containing protein, chloroplastic"/>
    <property type="match status" value="1"/>
</dbReference>
<accession>A0A8T2V2D8</accession>
<feature type="repeat" description="PPR" evidence="2">
    <location>
        <begin position="526"/>
        <end position="560"/>
    </location>
</feature>
<dbReference type="InterPro" id="IPR046960">
    <property type="entry name" value="PPR_At4g14850-like_plant"/>
</dbReference>
<evidence type="ECO:0000313" key="4">
    <source>
        <dbReference type="EMBL" id="KAH7440346.1"/>
    </source>
</evidence>
<gene>
    <name evidence="4" type="ORF">KP509_04G103400</name>
</gene>
<feature type="compositionally biased region" description="Basic and acidic residues" evidence="3">
    <location>
        <begin position="10"/>
        <end position="19"/>
    </location>
</feature>
<feature type="region of interest" description="Disordered" evidence="3">
    <location>
        <begin position="1"/>
        <end position="26"/>
    </location>
</feature>
<feature type="repeat" description="PPR" evidence="2">
    <location>
        <begin position="425"/>
        <end position="459"/>
    </location>
</feature>
<dbReference type="FunFam" id="1.25.40.10:FF:000344">
    <property type="entry name" value="Pentatricopeptide repeat-containing protein"/>
    <property type="match status" value="1"/>
</dbReference>
<feature type="repeat" description="PPR" evidence="2">
    <location>
        <begin position="192"/>
        <end position="222"/>
    </location>
</feature>
<dbReference type="Pfam" id="PF12854">
    <property type="entry name" value="PPR_1"/>
    <property type="match status" value="1"/>
</dbReference>
<dbReference type="GO" id="GO:0009451">
    <property type="term" value="P:RNA modification"/>
    <property type="evidence" value="ECO:0007669"/>
    <property type="project" value="InterPro"/>
</dbReference>
<organism evidence="4 5">
    <name type="scientific">Ceratopteris richardii</name>
    <name type="common">Triangle waterfern</name>
    <dbReference type="NCBI Taxonomy" id="49495"/>
    <lineage>
        <taxon>Eukaryota</taxon>
        <taxon>Viridiplantae</taxon>
        <taxon>Streptophyta</taxon>
        <taxon>Embryophyta</taxon>
        <taxon>Tracheophyta</taxon>
        <taxon>Polypodiopsida</taxon>
        <taxon>Polypodiidae</taxon>
        <taxon>Polypodiales</taxon>
        <taxon>Pteridineae</taxon>
        <taxon>Pteridaceae</taxon>
        <taxon>Parkerioideae</taxon>
        <taxon>Ceratopteris</taxon>
    </lineage>
</organism>
<reference evidence="4" key="1">
    <citation type="submission" date="2021-08" db="EMBL/GenBank/DDBJ databases">
        <title>WGS assembly of Ceratopteris richardii.</title>
        <authorList>
            <person name="Marchant D.B."/>
            <person name="Chen G."/>
            <person name="Jenkins J."/>
            <person name="Shu S."/>
            <person name="Leebens-Mack J."/>
            <person name="Grimwood J."/>
            <person name="Schmutz J."/>
            <person name="Soltis P."/>
            <person name="Soltis D."/>
            <person name="Chen Z.-H."/>
        </authorList>
    </citation>
    <scope>NUCLEOTIDE SEQUENCE</scope>
    <source>
        <strain evidence="4">Whitten #5841</strain>
        <tissue evidence="4">Leaf</tissue>
    </source>
</reference>
<dbReference type="FunFam" id="1.25.40.10:FF:000343">
    <property type="entry name" value="Pentatricopeptide repeat-containing protein At3g58590"/>
    <property type="match status" value="1"/>
</dbReference>
<dbReference type="SUPFAM" id="SSF48452">
    <property type="entry name" value="TPR-like"/>
    <property type="match status" value="1"/>
</dbReference>